<protein>
    <submittedName>
        <fullName evidence="2">Uncharacterized protein</fullName>
    </submittedName>
</protein>
<evidence type="ECO:0000256" key="1">
    <source>
        <dbReference type="SAM" id="MobiDB-lite"/>
    </source>
</evidence>
<feature type="compositionally biased region" description="Low complexity" evidence="1">
    <location>
        <begin position="52"/>
        <end position="90"/>
    </location>
</feature>
<feature type="compositionally biased region" description="Polar residues" evidence="1">
    <location>
        <begin position="328"/>
        <end position="348"/>
    </location>
</feature>
<organism evidence="2">
    <name type="scientific">Anaplasma marginale</name>
    <dbReference type="NCBI Taxonomy" id="770"/>
    <lineage>
        <taxon>Bacteria</taxon>
        <taxon>Pseudomonadati</taxon>
        <taxon>Pseudomonadota</taxon>
        <taxon>Alphaproteobacteria</taxon>
        <taxon>Rickettsiales</taxon>
        <taxon>Anaplasmataceae</taxon>
        <taxon>Anaplasma</taxon>
    </lineage>
</organism>
<feature type="compositionally biased region" description="Low complexity" evidence="1">
    <location>
        <begin position="308"/>
        <end position="323"/>
    </location>
</feature>
<name>A0A643CKW2_ANAMA</name>
<proteinExistence type="predicted"/>
<feature type="compositionally biased region" description="Gly residues" evidence="1">
    <location>
        <begin position="99"/>
        <end position="118"/>
    </location>
</feature>
<reference evidence="2" key="1">
    <citation type="submission" date="2019-08" db="EMBL/GenBank/DDBJ databases">
        <authorList>
            <person name="Amaro Estrada I."/>
            <person name="Quiroz Castaneda R.E."/>
            <person name="Martinez Ocampo F."/>
            <person name="Rodriguez Camarillo S.D."/>
        </authorList>
    </citation>
    <scope>NUCLEOTIDE SEQUENCE</scope>
    <source>
        <strain evidence="2">MEX-30-184-02</strain>
    </source>
</reference>
<feature type="region of interest" description="Disordered" evidence="1">
    <location>
        <begin position="52"/>
        <end position="118"/>
    </location>
</feature>
<dbReference type="EMBL" id="VTCY01000007">
    <property type="protein sequence ID" value="KAB0451934.1"/>
    <property type="molecule type" value="Genomic_DNA"/>
</dbReference>
<feature type="compositionally biased region" description="Polar residues" evidence="1">
    <location>
        <begin position="294"/>
        <end position="307"/>
    </location>
</feature>
<evidence type="ECO:0000313" key="2">
    <source>
        <dbReference type="EMBL" id="KAB0451934.1"/>
    </source>
</evidence>
<feature type="compositionally biased region" description="Low complexity" evidence="1">
    <location>
        <begin position="1259"/>
        <end position="1269"/>
    </location>
</feature>
<gene>
    <name evidence="2" type="ORF">FY207_02885</name>
</gene>
<sequence>MWARVLVGWWMLFRDRWRHVIIILALLLLCLPNAVMVQGSAAAAASKAPAETAAPTPASPAPSSASTSDSSTAAGSASPASSPATTSAPGPEGPPGSGPGPGLGGEPGMGGEGEQSGPLGGACWLTKQTVKPVGRVRSSGTNNAVPAGAGINVCAAWPACGTCVRMYEGDCRHVYPSFVMVYSAHDDTKGAEQICACKAKSCYLPWDSTEWSKNCYQHLACYDKAVATEAGPFCNVLPRHHRPTTVRFVPLEFSKQSYWIPGFVAIVESWEHKNGVMTKKVSKHVIHPGGKQPETASSNASNSSQGVATTTASSPGTGTQAAAIAMSDVSQESQPAATGSQPTTASASTEEEKQKHTWHTNGARIDEESRNYDFADHGSTYYLKARRVHDTVCVEYYGADQNRESAISGGCVPIPTMERPLVYQAFKVDDSNKPYTGRYEIPNRTNLFGGSLREWAYACPMAVSIAKNHDMLQKEGNTGGYRVDFYWSGYKWKEQHPDCMAIAVDKRQGTCDCFAGEEKFIDCNNKCNANASGSVPTCVFGLYDGKERMVRKEQKLTRDEISRNTSRAERDIKRMVTQSVGRHCIFAYKQCVRFNGTTTCHDEKERSEDWSGTHYDKPRDMFVGYATEQFASGQEKQEEQQRRGESSAKFLGVTADPALREMRRYCANVEDIEGKSEVCWYKPAENAPANVLCVSGVGSDVSEYEIRSKSDEGVARTWLRKQPKVLRRYVLVDVGNDTRRVACDDKYSIVLGSLSQDILDKTTVQDGQYIFPKEFLERSFVKGGSDPCSSPDAKIVYYYESGGFTSDPGVLSRCSHPVTQYYGPGKEVKGCAYEYVSMDDYRPLTFSGITSEHNVPATGTTPVPAAGQAQANVAVQSSTAQTNNAVQTTSSNEVPKKLTTDLELRPLNPYDRGLCIDKFPRHWYEPRYIFSSGTQYEVGNTNNPTVTKDYVMLKFKAEDKNQPRGCNFYRIEAWGGGEAAATTAMGERRSGRPGQYSMVVLRNPNCTDEGCQAFSENKGSRNVKDLELSIEVEVGEGGKSGKNKKNPTTGENHDLGVGGDTIVKFCVCASGNCTSASSGQNANSNSNGKRCYTIMTAVGGGSKRAGTLDESAIKNLVVSYRTITGDVLADDDGATKLLLEGRAMFTKFPLEMNFPLYDQEGNTRKWLDLIAEHFRGRSLPRELCTWKDMYYIYRGFGDFFIPGMGGCWHNEKGKEPGLGESGAAMITCELWDDTRAPTFSGNETKKPDTNGHNPPTTPPAAAKPAATTATRPVVKPAAAPVPVPKIPGKCGDLPTGSCKEIENGKKIQVIYKYCPWWARFQTSSWEDAYSCSGGIRTHTDTFNDAHAFKTYSHSWVRVRRMSGCDDKSCVHYRDNYTNKRG</sequence>
<comment type="caution">
    <text evidence="2">The sequence shown here is derived from an EMBL/GenBank/DDBJ whole genome shotgun (WGS) entry which is preliminary data.</text>
</comment>
<feature type="region of interest" description="Disordered" evidence="1">
    <location>
        <begin position="286"/>
        <end position="364"/>
    </location>
</feature>
<accession>A0A643CKW2</accession>
<feature type="region of interest" description="Disordered" evidence="1">
    <location>
        <begin position="1237"/>
        <end position="1269"/>
    </location>
</feature>